<evidence type="ECO:0000259" key="1">
    <source>
        <dbReference type="Pfam" id="PF00535"/>
    </source>
</evidence>
<dbReference type="EMBL" id="DRIG01000073">
    <property type="protein sequence ID" value="HEC78880.1"/>
    <property type="molecule type" value="Genomic_DNA"/>
</dbReference>
<reference evidence="2" key="1">
    <citation type="journal article" date="2020" name="mSystems">
        <title>Genome- and Community-Level Interaction Insights into Carbon Utilization and Element Cycling Functions of Hydrothermarchaeota in Hydrothermal Sediment.</title>
        <authorList>
            <person name="Zhou Z."/>
            <person name="Liu Y."/>
            <person name="Xu W."/>
            <person name="Pan J."/>
            <person name="Luo Z.H."/>
            <person name="Li M."/>
        </authorList>
    </citation>
    <scope>NUCLEOTIDE SEQUENCE</scope>
    <source>
        <strain evidence="2">HyVt-388</strain>
    </source>
</reference>
<dbReference type="PANTHER" id="PTHR43179:SF7">
    <property type="entry name" value="RHAMNOSYLTRANSFERASE WBBL"/>
    <property type="match status" value="1"/>
</dbReference>
<dbReference type="InterPro" id="IPR029044">
    <property type="entry name" value="Nucleotide-diphossugar_trans"/>
</dbReference>
<comment type="caution">
    <text evidence="2">The sequence shown here is derived from an EMBL/GenBank/DDBJ whole genome shotgun (WGS) entry which is preliminary data.</text>
</comment>
<dbReference type="CDD" id="cd04186">
    <property type="entry name" value="GT_2_like_c"/>
    <property type="match status" value="1"/>
</dbReference>
<organism evidence="2 3">
    <name type="scientific">candidate division WOR-3 bacterium</name>
    <dbReference type="NCBI Taxonomy" id="2052148"/>
    <lineage>
        <taxon>Bacteria</taxon>
        <taxon>Bacteria division WOR-3</taxon>
    </lineage>
</organism>
<dbReference type="Pfam" id="PF00535">
    <property type="entry name" value="Glycos_transf_2"/>
    <property type="match status" value="1"/>
</dbReference>
<evidence type="ECO:0000313" key="2">
    <source>
        <dbReference type="EMBL" id="HEC78880.1"/>
    </source>
</evidence>
<dbReference type="Gene3D" id="3.90.550.10">
    <property type="entry name" value="Spore Coat Polysaccharide Biosynthesis Protein SpsA, Chain A"/>
    <property type="match status" value="1"/>
</dbReference>
<protein>
    <submittedName>
        <fullName evidence="2">Glycosyltransferase family 2 protein</fullName>
    </submittedName>
</protein>
<evidence type="ECO:0000313" key="3">
    <source>
        <dbReference type="Proteomes" id="UP000885826"/>
    </source>
</evidence>
<proteinExistence type="predicted"/>
<dbReference type="InterPro" id="IPR001173">
    <property type="entry name" value="Glyco_trans_2-like"/>
</dbReference>
<dbReference type="AlphaFoldDB" id="A0A9C9K0G8"/>
<gene>
    <name evidence="2" type="ORF">ENI34_07025</name>
</gene>
<accession>A0A9C9K0G8</accession>
<dbReference type="PANTHER" id="PTHR43179">
    <property type="entry name" value="RHAMNOSYLTRANSFERASE WBBL"/>
    <property type="match status" value="1"/>
</dbReference>
<feature type="domain" description="Glycosyltransferase 2-like" evidence="1">
    <location>
        <begin position="4"/>
        <end position="187"/>
    </location>
</feature>
<sequence>MLNIIIVNYNSGNHLRDCLEAIHRNINGKEDYDITVYDNGSTDHSLETAKDAFADVKYIGNHTNFGFARAANQAISATRGRYILLLNPDVLLFPGTIERMIEFMDKNQKCGILGAEILSPAGFRQPTCRRFPDYFNILFGRRSLIRRIFPRNPFSNSYLYLDMDYNKAEMVDFVEGSVMMLRRSALDEVGLFDEDFFLYVEDADLCYRMQQKGWQVWWLPRTYAIHYRGENFRRDNIHPAIHHSKGFYRFFKKHYAPSGLMHLLLRILLGLRLAYVVSTESVKKILNDINFSPPK</sequence>
<dbReference type="Proteomes" id="UP000885826">
    <property type="component" value="Unassembled WGS sequence"/>
</dbReference>
<dbReference type="SUPFAM" id="SSF53448">
    <property type="entry name" value="Nucleotide-diphospho-sugar transferases"/>
    <property type="match status" value="1"/>
</dbReference>
<name>A0A9C9K0G8_UNCW3</name>